<organism evidence="2 3">
    <name type="scientific">Mycena indigotica</name>
    <dbReference type="NCBI Taxonomy" id="2126181"/>
    <lineage>
        <taxon>Eukaryota</taxon>
        <taxon>Fungi</taxon>
        <taxon>Dikarya</taxon>
        <taxon>Basidiomycota</taxon>
        <taxon>Agaricomycotina</taxon>
        <taxon>Agaricomycetes</taxon>
        <taxon>Agaricomycetidae</taxon>
        <taxon>Agaricales</taxon>
        <taxon>Marasmiineae</taxon>
        <taxon>Mycenaceae</taxon>
        <taxon>Mycena</taxon>
    </lineage>
</organism>
<sequence>MSSHIPVEILCEIFEHYIPPYPECPPLLGPGSPANLAQVCARWRSIALDVCWLWRAIELDLDPWRSSLSMSTIPTLCEMAKTSLARSGPLPLSIIFRCPPSVKESVLSLAFGILLAHCARWQHASITIPAALSLEERYDDEPRDMPLLRQLQIRAADGLAEHDLLFLRAPQIQTLGVRFTSHPFAVADLFASYAWKQLTTLKLDRTSVDYAAAVLPLTPALERCWLQIWQRPDNLRWPPTFSPIHLPKLKTFIIDATKVPGAKTAKEANRLLDVLVLPTLHCLAIADSFVAALSHAGPGMHAAYLDALAFLVQRWGCFTSLEKMSILHWPEKNKITRGDIMAALPSVTHLELDQMANTTAGQWRPAAEDFDCRSVEPVEW</sequence>
<evidence type="ECO:0000313" key="3">
    <source>
        <dbReference type="Proteomes" id="UP000636479"/>
    </source>
</evidence>
<dbReference type="Proteomes" id="UP000636479">
    <property type="component" value="Unassembled WGS sequence"/>
</dbReference>
<feature type="domain" description="F-box" evidence="1">
    <location>
        <begin position="3"/>
        <end position="57"/>
    </location>
</feature>
<dbReference type="Pfam" id="PF12937">
    <property type="entry name" value="F-box-like"/>
    <property type="match status" value="1"/>
</dbReference>
<name>A0A8H6T1U4_9AGAR</name>
<dbReference type="GeneID" id="59343189"/>
<comment type="caution">
    <text evidence="2">The sequence shown here is derived from an EMBL/GenBank/DDBJ whole genome shotgun (WGS) entry which is preliminary data.</text>
</comment>
<dbReference type="AlphaFoldDB" id="A0A8H6T1U4"/>
<dbReference type="OrthoDB" id="3127604at2759"/>
<dbReference type="InterPro" id="IPR001810">
    <property type="entry name" value="F-box_dom"/>
</dbReference>
<gene>
    <name evidence="2" type="ORF">MIND_00384100</name>
</gene>
<keyword evidence="3" id="KW-1185">Reference proteome</keyword>
<dbReference type="Gene3D" id="1.20.1280.50">
    <property type="match status" value="1"/>
</dbReference>
<dbReference type="EMBL" id="JACAZF010000003">
    <property type="protein sequence ID" value="KAF7310108.1"/>
    <property type="molecule type" value="Genomic_DNA"/>
</dbReference>
<evidence type="ECO:0000259" key="1">
    <source>
        <dbReference type="Pfam" id="PF12937"/>
    </source>
</evidence>
<reference evidence="2" key="1">
    <citation type="submission" date="2020-05" db="EMBL/GenBank/DDBJ databases">
        <title>Mycena genomes resolve the evolution of fungal bioluminescence.</title>
        <authorList>
            <person name="Tsai I.J."/>
        </authorList>
    </citation>
    <scope>NUCLEOTIDE SEQUENCE</scope>
    <source>
        <strain evidence="2">171206Taipei</strain>
    </source>
</reference>
<dbReference type="RefSeq" id="XP_037223558.1">
    <property type="nucleotide sequence ID" value="XM_037360673.1"/>
</dbReference>
<proteinExistence type="predicted"/>
<accession>A0A8H6T1U4</accession>
<evidence type="ECO:0000313" key="2">
    <source>
        <dbReference type="EMBL" id="KAF7310108.1"/>
    </source>
</evidence>
<protein>
    <submittedName>
        <fullName evidence="2">F-box domain-containing protein</fullName>
    </submittedName>
</protein>